<dbReference type="RefSeq" id="WP_083968162.1">
    <property type="nucleotide sequence ID" value="NZ_LQZG01000001.1"/>
</dbReference>
<feature type="domain" description="Helicase XPB/Ssl2 N-terminal" evidence="2">
    <location>
        <begin position="463"/>
        <end position="584"/>
    </location>
</feature>
<evidence type="ECO:0000313" key="4">
    <source>
        <dbReference type="Proteomes" id="UP000076976"/>
    </source>
</evidence>
<organism evidence="3 4">
    <name type="scientific">Janibacter melonis</name>
    <dbReference type="NCBI Taxonomy" id="262209"/>
    <lineage>
        <taxon>Bacteria</taxon>
        <taxon>Bacillati</taxon>
        <taxon>Actinomycetota</taxon>
        <taxon>Actinomycetes</taxon>
        <taxon>Micrococcales</taxon>
        <taxon>Intrasporangiaceae</taxon>
        <taxon>Janibacter</taxon>
    </lineage>
</organism>
<feature type="region of interest" description="Disordered" evidence="1">
    <location>
        <begin position="223"/>
        <end position="246"/>
    </location>
</feature>
<dbReference type="Pfam" id="PF13625">
    <property type="entry name" value="Helicase_C_3"/>
    <property type="match status" value="1"/>
</dbReference>
<sequence length="740" mass="78050">MRSLAEDIRSRSEEELAELLRRRPDLTRPAPADLTALAARAATVASTTRAVDHLDATHLAVLEAAALLDGSPRAALDGVAEPVPEGLAELTGLDGPGLAEPVLALRDAGLLWRAPDGLAPTRTVLDVLGPAPAGLGPRAADLHLPVVDPDAVDRLREEAPPAARTVLDRLVDGGPVATVSSDSQAATAARWLGEHGLAAVREDADDTARLRVTLPREVALHLRGGTTRRRPDLTAPAESGPSPDVDTQTAAVVLDLVALLDEVLEHLESARPRVLRSGGMAVVDLRSLARQTQLDPDDLRFLLDLALGARLLADDEGPEPTWRLTTLVETWREASTAQRWVDLVVPWTTSLRTTLQIGESAPRALSDDMVWPPIRGLRADVLDVLAQGVPAAEVTTALRERRPRRMPQDAQGVVGSVLTEAERLGVTVQGRIGTAATAVVRGASPQAVEILQGDLPEPVDHALVQADLTAVVPGPPSPSLATTLRRSATLESRGGASIYRFSDASVRQALDAGLDGEQLLAELAAISRTPLPQGLEYLVRDVARRHGQLRAGSVGSYLRSDDEAHLDRLLALRDLSHLQLRRLAPTVLVSPASAPVLLESLREVGASPVRESSGGVVTAAGAVRRVSPPREVPPPVTVAADPPALVAAMRRGEQAAQARALVSPTGPPLPPMDPAGVAGVLREAAADRVHVWLGVADAIGDVRRVLLLPEAVEGGRVRGSVEDEQRTYSIHRITGVAVAG</sequence>
<dbReference type="AlphaFoldDB" id="A0A176QEY7"/>
<accession>A0A176QEY7</accession>
<name>A0A176QEY7_9MICO</name>
<reference evidence="3 4" key="1">
    <citation type="submission" date="2016-01" db="EMBL/GenBank/DDBJ databases">
        <title>Janibacter melonis strain CD11_4 genome sequencing and assembly.</title>
        <authorList>
            <person name="Nair G.R."/>
            <person name="Kaur G."/>
            <person name="Chander A.M."/>
            <person name="Mayilraj S."/>
        </authorList>
    </citation>
    <scope>NUCLEOTIDE SEQUENCE [LARGE SCALE GENOMIC DNA]</scope>
    <source>
        <strain evidence="3 4">CD11-4</strain>
    </source>
</reference>
<dbReference type="STRING" id="262209.AWH69_00085"/>
<proteinExistence type="predicted"/>
<gene>
    <name evidence="3" type="ORF">AWH69_00085</name>
</gene>
<protein>
    <recommendedName>
        <fullName evidence="2">Helicase XPB/Ssl2 N-terminal domain-containing protein</fullName>
    </recommendedName>
</protein>
<evidence type="ECO:0000256" key="1">
    <source>
        <dbReference type="SAM" id="MobiDB-lite"/>
    </source>
</evidence>
<dbReference type="InterPro" id="IPR032830">
    <property type="entry name" value="XPB/Ssl2_N"/>
</dbReference>
<evidence type="ECO:0000259" key="2">
    <source>
        <dbReference type="Pfam" id="PF13625"/>
    </source>
</evidence>
<comment type="caution">
    <text evidence="3">The sequence shown here is derived from an EMBL/GenBank/DDBJ whole genome shotgun (WGS) entry which is preliminary data.</text>
</comment>
<dbReference type="EMBL" id="LQZG01000001">
    <property type="protein sequence ID" value="OAB88260.1"/>
    <property type="molecule type" value="Genomic_DNA"/>
</dbReference>
<keyword evidence="4" id="KW-1185">Reference proteome</keyword>
<evidence type="ECO:0000313" key="3">
    <source>
        <dbReference type="EMBL" id="OAB88260.1"/>
    </source>
</evidence>
<dbReference type="Proteomes" id="UP000076976">
    <property type="component" value="Unassembled WGS sequence"/>
</dbReference>